<dbReference type="EMBL" id="AJWJ01000331">
    <property type="protein sequence ID" value="KAF2071870.1"/>
    <property type="molecule type" value="Genomic_DNA"/>
</dbReference>
<keyword evidence="1" id="KW-0175">Coiled coil</keyword>
<protein>
    <submittedName>
        <fullName evidence="2">Uncharacterized protein</fullName>
    </submittedName>
</protein>
<dbReference type="AlphaFoldDB" id="A0A8J4PRW3"/>
<sequence length="99" mass="12061">MQDNTIKIQDNLYHFEQEIRNNEQIITRLRELKENIKNRLDNHYLQSLETEFRVIENRFSSSINQLTETKQNINNYLNNFNTKKSATEILVQVLDWFKE</sequence>
<proteinExistence type="predicted"/>
<keyword evidence="3" id="KW-1185">Reference proteome</keyword>
<accession>A0A8J4PRW3</accession>
<organism evidence="2 3">
    <name type="scientific">Polysphondylium violaceum</name>
    <dbReference type="NCBI Taxonomy" id="133409"/>
    <lineage>
        <taxon>Eukaryota</taxon>
        <taxon>Amoebozoa</taxon>
        <taxon>Evosea</taxon>
        <taxon>Eumycetozoa</taxon>
        <taxon>Dictyostelia</taxon>
        <taxon>Dictyosteliales</taxon>
        <taxon>Dictyosteliaceae</taxon>
        <taxon>Polysphondylium</taxon>
    </lineage>
</organism>
<evidence type="ECO:0000313" key="3">
    <source>
        <dbReference type="Proteomes" id="UP000695562"/>
    </source>
</evidence>
<feature type="coiled-coil region" evidence="1">
    <location>
        <begin position="15"/>
        <end position="46"/>
    </location>
</feature>
<comment type="caution">
    <text evidence="2">The sequence shown here is derived from an EMBL/GenBank/DDBJ whole genome shotgun (WGS) entry which is preliminary data.</text>
</comment>
<evidence type="ECO:0000313" key="2">
    <source>
        <dbReference type="EMBL" id="KAF2071870.1"/>
    </source>
</evidence>
<reference evidence="2" key="1">
    <citation type="submission" date="2020-01" db="EMBL/GenBank/DDBJ databases">
        <title>Development of genomics and gene disruption for Polysphondylium violaceum indicates a role for the polyketide synthase stlB in stalk morphogenesis.</title>
        <authorList>
            <person name="Narita B."/>
            <person name="Kawabe Y."/>
            <person name="Kin K."/>
            <person name="Saito T."/>
            <person name="Gibbs R."/>
            <person name="Kuspa A."/>
            <person name="Muzny D."/>
            <person name="Queller D."/>
            <person name="Richards S."/>
            <person name="Strassman J."/>
            <person name="Sucgang R."/>
            <person name="Worley K."/>
            <person name="Schaap P."/>
        </authorList>
    </citation>
    <scope>NUCLEOTIDE SEQUENCE</scope>
    <source>
        <strain evidence="2">QSvi11</strain>
    </source>
</reference>
<name>A0A8J4PRW3_9MYCE</name>
<evidence type="ECO:0000256" key="1">
    <source>
        <dbReference type="SAM" id="Coils"/>
    </source>
</evidence>
<dbReference type="Proteomes" id="UP000695562">
    <property type="component" value="Unassembled WGS sequence"/>
</dbReference>
<gene>
    <name evidence="2" type="ORF">CYY_006819</name>
</gene>